<keyword evidence="5 7" id="KW-0472">Membrane</keyword>
<feature type="transmembrane region" description="Helical" evidence="7">
    <location>
        <begin position="468"/>
        <end position="490"/>
    </location>
</feature>
<feature type="transmembrane region" description="Helical" evidence="7">
    <location>
        <begin position="211"/>
        <end position="230"/>
    </location>
</feature>
<dbReference type="InterPro" id="IPR036259">
    <property type="entry name" value="MFS_trans_sf"/>
</dbReference>
<feature type="transmembrane region" description="Helical" evidence="7">
    <location>
        <begin position="407"/>
        <end position="427"/>
    </location>
</feature>
<dbReference type="GO" id="GO:0016020">
    <property type="term" value="C:membrane"/>
    <property type="evidence" value="ECO:0007669"/>
    <property type="project" value="UniProtKB-SubCell"/>
</dbReference>
<sequence>MKSEKDSEIQGINIEPIVSFTKEDLQLDKSHVLTTVISPSGKEVAITNDVDQVMQFVLDHQNTKVVLDEATDKKLLRKIDMYMLPVMCLLYCFQFMDKSSTSYASILGLREDLNMVGDMYSWIATAFYLGYLAFEFPASMLLQRFPVAKTVSVFIIVWGIILCLHSVPQYPGFIALRTILGMLESSVTPAFTIITSQWYKKEEQFLRTSWWFAFNGIGTILGSAIAYGLYQNDGNYSLPTWKLVFIVTGCLTIFLGFVVLIHIPDTPTQAWFLTDEEKLLVVERIRTNQQGFGNTHFKKNQFIEALTDYRSWLLVIYALSSNIPNGGLTNFSGILLYEDFQYSEAKSLLMQMPQGAVEIVGCVLLAWCSQFISSRLLMTVFTTSLTIMSECLLAFYPEKSGRLVGLYLPMLDPLGFICCLSCVSSNFAGHTKKITTNAMYLIAYCTGNLIGPQTFVSSQAPQYIGAKVGMIAGSSVALLSLICLYFSYVWENKKRDSRTMVDMSHIENYEFADLTDKQNPNFRYSK</sequence>
<comment type="subcellular location">
    <subcellularLocation>
        <location evidence="1">Membrane</location>
        <topology evidence="1">Multi-pass membrane protein</topology>
    </subcellularLocation>
</comment>
<keyword evidence="2" id="KW-0813">Transport</keyword>
<evidence type="ECO:0000313" key="8">
    <source>
        <dbReference type="EMBL" id="KGR12799.1"/>
    </source>
</evidence>
<evidence type="ECO:0000313" key="9">
    <source>
        <dbReference type="Proteomes" id="UP000030161"/>
    </source>
</evidence>
<protein>
    <submittedName>
        <fullName evidence="8">D-galactonate transporter</fullName>
    </submittedName>
</protein>
<feature type="transmembrane region" description="Helical" evidence="7">
    <location>
        <begin position="179"/>
        <end position="199"/>
    </location>
</feature>
<dbReference type="PANTHER" id="PTHR43791">
    <property type="entry name" value="PERMEASE-RELATED"/>
    <property type="match status" value="1"/>
</dbReference>
<name>A0AB34PTM5_CANAX</name>
<dbReference type="Gene3D" id="1.20.1250.20">
    <property type="entry name" value="MFS general substrate transporter like domains"/>
    <property type="match status" value="2"/>
</dbReference>
<evidence type="ECO:0000256" key="5">
    <source>
        <dbReference type="ARBA" id="ARBA00023136"/>
    </source>
</evidence>
<comment type="similarity">
    <text evidence="6">Belongs to the major facilitator superfamily. Allantoate permease family.</text>
</comment>
<dbReference type="FunFam" id="1.20.1250.20:FF:000064">
    <property type="entry name" value="MFS allantoate transporter"/>
    <property type="match status" value="1"/>
</dbReference>
<keyword evidence="3 7" id="KW-0812">Transmembrane</keyword>
<evidence type="ECO:0000256" key="4">
    <source>
        <dbReference type="ARBA" id="ARBA00022989"/>
    </source>
</evidence>
<dbReference type="AlphaFoldDB" id="A0AB34PTM5"/>
<accession>A0AB34PTM5</accession>
<proteinExistence type="inferred from homology"/>
<dbReference type="PANTHER" id="PTHR43791:SF1">
    <property type="entry name" value="ALLANTOATE PERMEASE"/>
    <property type="match status" value="1"/>
</dbReference>
<gene>
    <name evidence="8" type="ORF">MG3_02887</name>
</gene>
<dbReference type="GO" id="GO:0022857">
    <property type="term" value="F:transmembrane transporter activity"/>
    <property type="evidence" value="ECO:0007669"/>
    <property type="project" value="InterPro"/>
</dbReference>
<feature type="transmembrane region" description="Helical" evidence="7">
    <location>
        <begin position="439"/>
        <end position="456"/>
    </location>
</feature>
<dbReference type="EMBL" id="AJIX01000015">
    <property type="protein sequence ID" value="KGR12799.1"/>
    <property type="molecule type" value="Genomic_DNA"/>
</dbReference>
<evidence type="ECO:0000256" key="3">
    <source>
        <dbReference type="ARBA" id="ARBA00022692"/>
    </source>
</evidence>
<feature type="transmembrane region" description="Helical" evidence="7">
    <location>
        <begin position="146"/>
        <end position="167"/>
    </location>
</feature>
<evidence type="ECO:0000256" key="6">
    <source>
        <dbReference type="ARBA" id="ARBA00037968"/>
    </source>
</evidence>
<feature type="transmembrane region" description="Helical" evidence="7">
    <location>
        <begin position="242"/>
        <end position="263"/>
    </location>
</feature>
<dbReference type="Proteomes" id="UP000030161">
    <property type="component" value="Unassembled WGS sequence"/>
</dbReference>
<organism evidence="8 9">
    <name type="scientific">Candida albicans P78048</name>
    <dbReference type="NCBI Taxonomy" id="1094989"/>
    <lineage>
        <taxon>Eukaryota</taxon>
        <taxon>Fungi</taxon>
        <taxon>Dikarya</taxon>
        <taxon>Ascomycota</taxon>
        <taxon>Saccharomycotina</taxon>
        <taxon>Pichiomycetes</taxon>
        <taxon>Debaryomycetaceae</taxon>
        <taxon>Candida/Lodderomyces clade</taxon>
        <taxon>Candida</taxon>
    </lineage>
</organism>
<dbReference type="CDD" id="cd17327">
    <property type="entry name" value="MFS_FEN2_like"/>
    <property type="match status" value="1"/>
</dbReference>
<feature type="transmembrane region" description="Helical" evidence="7">
    <location>
        <begin position="116"/>
        <end position="134"/>
    </location>
</feature>
<reference evidence="8 9" key="1">
    <citation type="submission" date="2013-12" db="EMBL/GenBank/DDBJ databases">
        <title>The Genome Sequence of Candida albicans P78048.</title>
        <authorList>
            <consortium name="The Broad Institute Genome Sequencing Platform"/>
            <consortium name="The Broad Institute Genome Sequencing Center for Infectious Disease"/>
            <person name="Cuomo C."/>
            <person name="Bennett R."/>
            <person name="Hirakawa M."/>
            <person name="Noverr M."/>
            <person name="Mitchell A."/>
            <person name="Young S.K."/>
            <person name="Zeng Q."/>
            <person name="Gargeya S."/>
            <person name="Fitzgerald M."/>
            <person name="Abouelleil A."/>
            <person name="Alvarado L."/>
            <person name="Berlin A.M."/>
            <person name="Chapman S.B."/>
            <person name="Dewar J."/>
            <person name="Goldberg J."/>
            <person name="Griggs A."/>
            <person name="Gujja S."/>
            <person name="Hansen M."/>
            <person name="Howarth C."/>
            <person name="Imamovic A."/>
            <person name="Larimer J."/>
            <person name="McCowan C."/>
            <person name="Murphy C."/>
            <person name="Pearson M."/>
            <person name="Priest M."/>
            <person name="Roberts A."/>
            <person name="Saif S."/>
            <person name="Shea T."/>
            <person name="Sykes S."/>
            <person name="Wortman J."/>
            <person name="Nusbaum C."/>
            <person name="Birren B."/>
        </authorList>
    </citation>
    <scope>NUCLEOTIDE SEQUENCE [LARGE SCALE GENOMIC DNA]</scope>
    <source>
        <strain evidence="8 9">P78048</strain>
    </source>
</reference>
<dbReference type="InterPro" id="IPR011701">
    <property type="entry name" value="MFS"/>
</dbReference>
<evidence type="ECO:0000256" key="1">
    <source>
        <dbReference type="ARBA" id="ARBA00004141"/>
    </source>
</evidence>
<dbReference type="SUPFAM" id="SSF103473">
    <property type="entry name" value="MFS general substrate transporter"/>
    <property type="match status" value="1"/>
</dbReference>
<keyword evidence="4 7" id="KW-1133">Transmembrane helix</keyword>
<evidence type="ECO:0000256" key="2">
    <source>
        <dbReference type="ARBA" id="ARBA00022448"/>
    </source>
</evidence>
<dbReference type="FunFam" id="1.20.1250.20:FF:000245">
    <property type="entry name" value="MFS allantoate transporter"/>
    <property type="match status" value="1"/>
</dbReference>
<evidence type="ECO:0000256" key="7">
    <source>
        <dbReference type="SAM" id="Phobius"/>
    </source>
</evidence>
<comment type="caution">
    <text evidence="8">The sequence shown here is derived from an EMBL/GenBank/DDBJ whole genome shotgun (WGS) entry which is preliminary data.</text>
</comment>
<dbReference type="SMR" id="A0AB34PTM5"/>
<dbReference type="Pfam" id="PF07690">
    <property type="entry name" value="MFS_1"/>
    <property type="match status" value="1"/>
</dbReference>